<accession>J9DBZ4</accession>
<reference evidence="1" key="1">
    <citation type="journal article" date="2012" name="PLoS ONE">
        <title>Gene sets for utilization of primary and secondary nutrition supplies in the distal gut of endangered iberian lynx.</title>
        <authorList>
            <person name="Alcaide M."/>
            <person name="Messina E."/>
            <person name="Richter M."/>
            <person name="Bargiela R."/>
            <person name="Peplies J."/>
            <person name="Huws S.A."/>
            <person name="Newbold C.J."/>
            <person name="Golyshin P.N."/>
            <person name="Simon M.A."/>
            <person name="Lopez G."/>
            <person name="Yakimov M.M."/>
            <person name="Ferrer M."/>
        </authorList>
    </citation>
    <scope>NUCLEOTIDE SEQUENCE</scope>
</reference>
<sequence length="39" mass="4373">MFGATTDNLRKKFLVFHHLDSSNTVEQGKDTLTDGFLTS</sequence>
<comment type="caution">
    <text evidence="1">The sequence shown here is derived from an EMBL/GenBank/DDBJ whole genome shotgun (WGS) entry which is preliminary data.</text>
</comment>
<dbReference type="AlphaFoldDB" id="J9DBZ4"/>
<protein>
    <submittedName>
        <fullName evidence="1">Uncharacterized protein</fullName>
    </submittedName>
</protein>
<organism evidence="1">
    <name type="scientific">gut metagenome</name>
    <dbReference type="NCBI Taxonomy" id="749906"/>
    <lineage>
        <taxon>unclassified sequences</taxon>
        <taxon>metagenomes</taxon>
        <taxon>organismal metagenomes</taxon>
    </lineage>
</organism>
<name>J9DBZ4_9ZZZZ</name>
<dbReference type="EMBL" id="AMCI01000179">
    <property type="protein sequence ID" value="EJX10456.1"/>
    <property type="molecule type" value="Genomic_DNA"/>
</dbReference>
<gene>
    <name evidence="1" type="ORF">EVA_01208</name>
</gene>
<evidence type="ECO:0000313" key="1">
    <source>
        <dbReference type="EMBL" id="EJX10456.1"/>
    </source>
</evidence>
<proteinExistence type="predicted"/>